<dbReference type="EMBL" id="JACGZW010000028">
    <property type="protein sequence ID" value="MBB1160231.1"/>
    <property type="molecule type" value="Genomic_DNA"/>
</dbReference>
<proteinExistence type="predicted"/>
<gene>
    <name evidence="1" type="ORF">H4281_44400</name>
</gene>
<reference evidence="1 2" key="1">
    <citation type="submission" date="2020-08" db="EMBL/GenBank/DDBJ databases">
        <title>Amycolatopsis sp. nov. DR6-1 isolated from Dendrobium heterocarpum.</title>
        <authorList>
            <person name="Tedsree N."/>
            <person name="Kuncharoen N."/>
            <person name="Likhitwitayawuid K."/>
            <person name="Tanasupawat S."/>
        </authorList>
    </citation>
    <scope>NUCLEOTIDE SEQUENCE [LARGE SCALE GENOMIC DNA]</scope>
    <source>
        <strain evidence="1 2">DR6-1</strain>
    </source>
</reference>
<evidence type="ECO:0000313" key="1">
    <source>
        <dbReference type="EMBL" id="MBB1160231.1"/>
    </source>
</evidence>
<protein>
    <submittedName>
        <fullName evidence="1">Uncharacterized protein</fullName>
    </submittedName>
</protein>
<sequence>MKRAKPGASRQEERRPAGAVDVAVEDIDTFVVDCDRCAVRGAACADCVVSVLLGPPVGLVWDADERRAVDALAEAGMVPRLRLVPETDSRSA</sequence>
<accession>A0A7W3W7D3</accession>
<name>A0A7W3W7D3_9PSEU</name>
<organism evidence="1 2">
    <name type="scientific">Amycolatopsis dendrobii</name>
    <dbReference type="NCBI Taxonomy" id="2760662"/>
    <lineage>
        <taxon>Bacteria</taxon>
        <taxon>Bacillati</taxon>
        <taxon>Actinomycetota</taxon>
        <taxon>Actinomycetes</taxon>
        <taxon>Pseudonocardiales</taxon>
        <taxon>Pseudonocardiaceae</taxon>
        <taxon>Amycolatopsis</taxon>
    </lineage>
</organism>
<dbReference type="AlphaFoldDB" id="A0A7W3W7D3"/>
<dbReference type="Proteomes" id="UP000526734">
    <property type="component" value="Unassembled WGS sequence"/>
</dbReference>
<comment type="caution">
    <text evidence="1">The sequence shown here is derived from an EMBL/GenBank/DDBJ whole genome shotgun (WGS) entry which is preliminary data.</text>
</comment>
<dbReference type="RefSeq" id="WP_182896844.1">
    <property type="nucleotide sequence ID" value="NZ_JACGZW010000028.1"/>
</dbReference>
<evidence type="ECO:0000313" key="2">
    <source>
        <dbReference type="Proteomes" id="UP000526734"/>
    </source>
</evidence>
<keyword evidence="2" id="KW-1185">Reference proteome</keyword>